<proteinExistence type="predicted"/>
<keyword evidence="4" id="KW-1185">Reference proteome</keyword>
<dbReference type="Pfam" id="PF00550">
    <property type="entry name" value="PP-binding"/>
    <property type="match status" value="1"/>
</dbReference>
<gene>
    <name evidence="3" type="ORF">F0344_34910</name>
</gene>
<reference evidence="4" key="1">
    <citation type="submission" date="2019-10" db="EMBL/GenBank/DDBJ databases">
        <title>Antimicrobial potential of Antarctic Bacteria.</title>
        <authorList>
            <person name="Benaud N."/>
            <person name="Edwards R.J."/>
            <person name="Ferrari B.C."/>
        </authorList>
    </citation>
    <scope>NUCLEOTIDE SEQUENCE [LARGE SCALE GENOMIC DNA]</scope>
    <source>
        <strain evidence="4">NBSH44</strain>
        <plasmid evidence="4">unnamed1</plasmid>
    </source>
</reference>
<feature type="domain" description="Carrier" evidence="2">
    <location>
        <begin position="49"/>
        <end position="124"/>
    </location>
</feature>
<feature type="region of interest" description="Disordered" evidence="1">
    <location>
        <begin position="1"/>
        <end position="52"/>
    </location>
</feature>
<evidence type="ECO:0000259" key="2">
    <source>
        <dbReference type="PROSITE" id="PS50075"/>
    </source>
</evidence>
<dbReference type="InterPro" id="IPR009081">
    <property type="entry name" value="PP-bd_ACP"/>
</dbReference>
<keyword evidence="3" id="KW-0614">Plasmid</keyword>
<dbReference type="Gene3D" id="1.10.1200.10">
    <property type="entry name" value="ACP-like"/>
    <property type="match status" value="1"/>
</dbReference>
<evidence type="ECO:0000313" key="4">
    <source>
        <dbReference type="Proteomes" id="UP000515307"/>
    </source>
</evidence>
<dbReference type="AlphaFoldDB" id="A0A7G7BWC9"/>
<evidence type="ECO:0000313" key="3">
    <source>
        <dbReference type="EMBL" id="QNE79644.1"/>
    </source>
</evidence>
<geneLocation type="plasmid" evidence="3 4">
    <name>unnamed1</name>
</geneLocation>
<dbReference type="SUPFAM" id="SSF47336">
    <property type="entry name" value="ACP-like"/>
    <property type="match status" value="1"/>
</dbReference>
<evidence type="ECO:0000256" key="1">
    <source>
        <dbReference type="SAM" id="MobiDB-lite"/>
    </source>
</evidence>
<dbReference type="EMBL" id="CP045703">
    <property type="protein sequence ID" value="QNE79644.1"/>
    <property type="molecule type" value="Genomic_DNA"/>
</dbReference>
<dbReference type="KEGG" id="sfiy:F0344_34910"/>
<dbReference type="Proteomes" id="UP000515307">
    <property type="component" value="Plasmid unnamed1"/>
</dbReference>
<dbReference type="PROSITE" id="PS50075">
    <property type="entry name" value="CARRIER"/>
    <property type="match status" value="1"/>
</dbReference>
<feature type="compositionally biased region" description="Basic and acidic residues" evidence="1">
    <location>
        <begin position="1"/>
        <end position="12"/>
    </location>
</feature>
<sequence>MEGRAHWPRSDEAPGVAPMPRDRSDAVATSALSSPSAAYHAADTPPPADSTDEVREFMVRTWSELLGRSDLTEHSDFFVRGGDSLLINRLVRRIGEKFGAKVSLYDMSRRNLVDQVALVHSART</sequence>
<dbReference type="InterPro" id="IPR036736">
    <property type="entry name" value="ACP-like_sf"/>
</dbReference>
<accession>A0A7G7BWC9</accession>
<organism evidence="3 4">
    <name type="scientific">Streptomyces finlayi</name>
    <dbReference type="NCBI Taxonomy" id="67296"/>
    <lineage>
        <taxon>Bacteria</taxon>
        <taxon>Bacillati</taxon>
        <taxon>Actinomycetota</taxon>
        <taxon>Actinomycetes</taxon>
        <taxon>Kitasatosporales</taxon>
        <taxon>Streptomycetaceae</taxon>
        <taxon>Streptomyces</taxon>
    </lineage>
</organism>
<name>A0A7G7BWC9_9ACTN</name>
<protein>
    <recommendedName>
        <fullName evidence="2">Carrier domain-containing protein</fullName>
    </recommendedName>
</protein>